<feature type="region of interest" description="Disordered" evidence="3">
    <location>
        <begin position="1"/>
        <end position="31"/>
    </location>
</feature>
<dbReference type="EMBL" id="JBBJBU010000001">
    <property type="protein sequence ID" value="KAK7208572.1"/>
    <property type="molecule type" value="Genomic_DNA"/>
</dbReference>
<proteinExistence type="inferred from homology"/>
<accession>A0ABR1FFN3</accession>
<dbReference type="SMART" id="SM00513">
    <property type="entry name" value="SAP"/>
    <property type="match status" value="1"/>
</dbReference>
<dbReference type="Gene3D" id="1.10.720.30">
    <property type="entry name" value="SAP domain"/>
    <property type="match status" value="1"/>
</dbReference>
<dbReference type="InterPro" id="IPR052240">
    <property type="entry name" value="SAP_domain_ribonucleoprotein"/>
</dbReference>
<feature type="region of interest" description="Disordered" evidence="3">
    <location>
        <begin position="77"/>
        <end position="105"/>
    </location>
</feature>
<feature type="compositionally biased region" description="Low complexity" evidence="3">
    <location>
        <begin position="77"/>
        <end position="88"/>
    </location>
</feature>
<comment type="caution">
    <text evidence="5">The sequence shown here is derived from an EMBL/GenBank/DDBJ whole genome shotgun (WGS) entry which is preliminary data.</text>
</comment>
<dbReference type="PANTHER" id="PTHR46551:SF1">
    <property type="entry name" value="SAP DOMAIN-CONTAINING RIBONUCLEOPROTEIN"/>
    <property type="match status" value="1"/>
</dbReference>
<dbReference type="Pfam" id="PF02037">
    <property type="entry name" value="SAP"/>
    <property type="match status" value="1"/>
</dbReference>
<dbReference type="SUPFAM" id="SSF68906">
    <property type="entry name" value="SAP domain"/>
    <property type="match status" value="1"/>
</dbReference>
<dbReference type="InterPro" id="IPR003034">
    <property type="entry name" value="SAP_dom"/>
</dbReference>
<dbReference type="RefSeq" id="XP_064771605.1">
    <property type="nucleotide sequence ID" value="XM_064913991.1"/>
</dbReference>
<keyword evidence="1" id="KW-0597">Phosphoprotein</keyword>
<keyword evidence="6" id="KW-1185">Reference proteome</keyword>
<evidence type="ECO:0000313" key="6">
    <source>
        <dbReference type="Proteomes" id="UP001498771"/>
    </source>
</evidence>
<comment type="similarity">
    <text evidence="2">Belongs to the SAP domain-containing ribonucleoprotein family.</text>
</comment>
<dbReference type="PROSITE" id="PS50800">
    <property type="entry name" value="SAP"/>
    <property type="match status" value="1"/>
</dbReference>
<evidence type="ECO:0000313" key="5">
    <source>
        <dbReference type="EMBL" id="KAK7208572.1"/>
    </source>
</evidence>
<reference evidence="5 6" key="1">
    <citation type="submission" date="2024-03" db="EMBL/GenBank/DDBJ databases">
        <title>Genome-scale model development and genomic sequencing of the oleaginous clade Lipomyces.</title>
        <authorList>
            <consortium name="Lawrence Berkeley National Laboratory"/>
            <person name="Czajka J.J."/>
            <person name="Han Y."/>
            <person name="Kim J."/>
            <person name="Mondo S.J."/>
            <person name="Hofstad B.A."/>
            <person name="Robles A."/>
            <person name="Haridas S."/>
            <person name="Riley R."/>
            <person name="LaButti K."/>
            <person name="Pangilinan J."/>
            <person name="Andreopoulos W."/>
            <person name="Lipzen A."/>
            <person name="Yan J."/>
            <person name="Wang M."/>
            <person name="Ng V."/>
            <person name="Grigoriev I.V."/>
            <person name="Spatafora J.W."/>
            <person name="Magnuson J.K."/>
            <person name="Baker S.E."/>
            <person name="Pomraning K.R."/>
        </authorList>
    </citation>
    <scope>NUCLEOTIDE SEQUENCE [LARGE SCALE GENOMIC DNA]</scope>
    <source>
        <strain evidence="5 6">Phaff 52-87</strain>
    </source>
</reference>
<evidence type="ECO:0000259" key="4">
    <source>
        <dbReference type="PROSITE" id="PS50800"/>
    </source>
</evidence>
<dbReference type="InterPro" id="IPR036361">
    <property type="entry name" value="SAP_dom_sf"/>
</dbReference>
<feature type="domain" description="SAP" evidence="4">
    <location>
        <begin position="40"/>
        <end position="74"/>
    </location>
</feature>
<gene>
    <name evidence="5" type="ORF">BZA70DRAFT_287872</name>
</gene>
<dbReference type="PANTHER" id="PTHR46551">
    <property type="entry name" value="SAP DOMAIN-CONTAINING RIBONUCLEOPROTEIN"/>
    <property type="match status" value="1"/>
</dbReference>
<organism evidence="5 6">
    <name type="scientific">Myxozyma melibiosi</name>
    <dbReference type="NCBI Taxonomy" id="54550"/>
    <lineage>
        <taxon>Eukaryota</taxon>
        <taxon>Fungi</taxon>
        <taxon>Dikarya</taxon>
        <taxon>Ascomycota</taxon>
        <taxon>Saccharomycotina</taxon>
        <taxon>Lipomycetes</taxon>
        <taxon>Lipomycetales</taxon>
        <taxon>Lipomycetaceae</taxon>
        <taxon>Myxozyma</taxon>
    </lineage>
</organism>
<dbReference type="GeneID" id="90039503"/>
<name>A0ABR1FFN3_9ASCO</name>
<evidence type="ECO:0000256" key="1">
    <source>
        <dbReference type="ARBA" id="ARBA00022553"/>
    </source>
</evidence>
<evidence type="ECO:0000256" key="2">
    <source>
        <dbReference type="ARBA" id="ARBA00046328"/>
    </source>
</evidence>
<evidence type="ECO:0000256" key="3">
    <source>
        <dbReference type="SAM" id="MobiDB-lite"/>
    </source>
</evidence>
<dbReference type="Proteomes" id="UP001498771">
    <property type="component" value="Unassembled WGS sequence"/>
</dbReference>
<sequence>MQRSLRSVRSAPSSLRAQYLHSSASTPTPSHIFNKTGTAYKNLTVDNLKAECRKRGLKVSGNKKHLIDRLAIDDSSSSFSTLASPPAKAKSKAPRMPLTPQPKNISTVALPKTPLEAVKVEKASPMKKVQQEAVRTFHATQFTKAKDDDSTIDFYHMPKVSVVKEPLAAVFIPVIPGNLSVQATTPAVDVASSRPEIHHVSGDNVAQPIQDALDNYSVAEADSNEYTHDPNELQSRDKLVLTSLLAGTLAWFGLGKLTEDKH</sequence>
<protein>
    <recommendedName>
        <fullName evidence="4">SAP domain-containing protein</fullName>
    </recommendedName>
</protein>